<dbReference type="InterPro" id="IPR006140">
    <property type="entry name" value="D-isomer_DH_NAD-bd"/>
</dbReference>
<dbReference type="FunFam" id="3.40.50.720:FF:000203">
    <property type="entry name" value="D-3-phosphoglycerate dehydrogenase (SerA)"/>
    <property type="match status" value="1"/>
</dbReference>
<evidence type="ECO:0000259" key="6">
    <source>
        <dbReference type="Pfam" id="PF02826"/>
    </source>
</evidence>
<dbReference type="CDD" id="cd12173">
    <property type="entry name" value="PGDH_4"/>
    <property type="match status" value="1"/>
</dbReference>
<dbReference type="InterPro" id="IPR036291">
    <property type="entry name" value="NAD(P)-bd_dom_sf"/>
</dbReference>
<dbReference type="AlphaFoldDB" id="Q214B1"/>
<dbReference type="PANTHER" id="PTHR43761">
    <property type="entry name" value="D-ISOMER SPECIFIC 2-HYDROXYACID DEHYDROGENASE FAMILY PROTEIN (AFU_ORTHOLOGUE AFUA_1G13630)"/>
    <property type="match status" value="1"/>
</dbReference>
<gene>
    <name evidence="7" type="ordered locus">RPC_2727</name>
</gene>
<evidence type="ECO:0000259" key="5">
    <source>
        <dbReference type="Pfam" id="PF00389"/>
    </source>
</evidence>
<dbReference type="PROSITE" id="PS00670">
    <property type="entry name" value="D_2_HYDROXYACID_DH_2"/>
    <property type="match status" value="1"/>
</dbReference>
<comment type="similarity">
    <text evidence="1 4">Belongs to the D-isomer specific 2-hydroxyacid dehydrogenase family.</text>
</comment>
<dbReference type="GO" id="GO:0016616">
    <property type="term" value="F:oxidoreductase activity, acting on the CH-OH group of donors, NAD or NADP as acceptor"/>
    <property type="evidence" value="ECO:0007669"/>
    <property type="project" value="InterPro"/>
</dbReference>
<evidence type="ECO:0000256" key="4">
    <source>
        <dbReference type="RuleBase" id="RU003719"/>
    </source>
</evidence>
<evidence type="ECO:0000256" key="1">
    <source>
        <dbReference type="ARBA" id="ARBA00005854"/>
    </source>
</evidence>
<evidence type="ECO:0000256" key="2">
    <source>
        <dbReference type="ARBA" id="ARBA00023002"/>
    </source>
</evidence>
<dbReference type="Pfam" id="PF02826">
    <property type="entry name" value="2-Hacid_dh_C"/>
    <property type="match status" value="1"/>
</dbReference>
<name>Q214B1_RHOPB</name>
<dbReference type="EMBL" id="CP000301">
    <property type="protein sequence ID" value="ABD88275.1"/>
    <property type="molecule type" value="Genomic_DNA"/>
</dbReference>
<dbReference type="STRING" id="316056.RPC_2727"/>
<dbReference type="SUPFAM" id="SSF51735">
    <property type="entry name" value="NAD(P)-binding Rossmann-fold domains"/>
    <property type="match status" value="1"/>
</dbReference>
<organism evidence="7">
    <name type="scientific">Rhodopseudomonas palustris (strain BisB18)</name>
    <dbReference type="NCBI Taxonomy" id="316056"/>
    <lineage>
        <taxon>Bacteria</taxon>
        <taxon>Pseudomonadati</taxon>
        <taxon>Pseudomonadota</taxon>
        <taxon>Alphaproteobacteria</taxon>
        <taxon>Hyphomicrobiales</taxon>
        <taxon>Nitrobacteraceae</taxon>
        <taxon>Rhodopseudomonas</taxon>
    </lineage>
</organism>
<reference evidence="7" key="1">
    <citation type="submission" date="2006-03" db="EMBL/GenBank/DDBJ databases">
        <title>Complete sequence of Rhodopseudomonas palustris BisB18.</title>
        <authorList>
            <consortium name="US DOE Joint Genome Institute"/>
            <person name="Copeland A."/>
            <person name="Lucas S."/>
            <person name="Lapidus A."/>
            <person name="Barry K."/>
            <person name="Detter J.C."/>
            <person name="Glavina del Rio T."/>
            <person name="Hammon N."/>
            <person name="Israni S."/>
            <person name="Dalin E."/>
            <person name="Tice H."/>
            <person name="Pitluck S."/>
            <person name="Chain P."/>
            <person name="Malfatti S."/>
            <person name="Shin M."/>
            <person name="Vergez L."/>
            <person name="Schmutz J."/>
            <person name="Larimer F."/>
            <person name="Land M."/>
            <person name="Hauser L."/>
            <person name="Pelletier D.A."/>
            <person name="Kyrpides N."/>
            <person name="Anderson I."/>
            <person name="Oda Y."/>
            <person name="Harwood C.S."/>
            <person name="Richardson P."/>
        </authorList>
    </citation>
    <scope>NUCLEOTIDE SEQUENCE [LARGE SCALE GENOMIC DNA]</scope>
    <source>
        <strain evidence="7">BisB18</strain>
    </source>
</reference>
<keyword evidence="3" id="KW-0520">NAD</keyword>
<protein>
    <submittedName>
        <fullName evidence="7">D-isomer specific 2-hydroxyacid dehydrogenase, NAD-binding</fullName>
    </submittedName>
</protein>
<dbReference type="PANTHER" id="PTHR43761:SF1">
    <property type="entry name" value="D-ISOMER SPECIFIC 2-HYDROXYACID DEHYDROGENASE CATALYTIC DOMAIN-CONTAINING PROTEIN-RELATED"/>
    <property type="match status" value="1"/>
</dbReference>
<dbReference type="eggNOG" id="COG0111">
    <property type="taxonomic scope" value="Bacteria"/>
</dbReference>
<dbReference type="PROSITE" id="PS00671">
    <property type="entry name" value="D_2_HYDROXYACID_DH_3"/>
    <property type="match status" value="1"/>
</dbReference>
<evidence type="ECO:0000256" key="3">
    <source>
        <dbReference type="ARBA" id="ARBA00023027"/>
    </source>
</evidence>
<sequence>MTMSRLLAISAAAFQMNGNAMSKRILLPQELMPEGREYLESRGYQLVTGSGMDEDHVIHDIPECDGIIVRLSPMSARVFDAAKKLKVLVRHGSGYDTVDLAAAKKHGVTVLNAPLANSTSVAELALFYMLHCSRNFRLVQQTMLVDYYKAKLDTPKSEIACKKLGLIGVGNIGSRVAKMARGFDMQVIGFDPYKTQADMPEGVELTQDFDRIFTDCDFVSLHCPSTPETKGFVNARQLGLMKGSAVLINTARGTIVNEDDLYGALTNRKIAGAALDVLAVEPFKPDHRMLKLDNVVVAPHIGAATREATHRASLHSAIGIHEVLSGQKPSWPVPGF</sequence>
<feature type="domain" description="D-isomer specific 2-hydroxyacid dehydrogenase catalytic" evidence="5">
    <location>
        <begin position="28"/>
        <end position="333"/>
    </location>
</feature>
<dbReference type="SUPFAM" id="SSF52283">
    <property type="entry name" value="Formate/glycerate dehydrogenase catalytic domain-like"/>
    <property type="match status" value="1"/>
</dbReference>
<dbReference type="GO" id="GO:0051287">
    <property type="term" value="F:NAD binding"/>
    <property type="evidence" value="ECO:0007669"/>
    <property type="project" value="InterPro"/>
</dbReference>
<dbReference type="InterPro" id="IPR029753">
    <property type="entry name" value="D-isomer_DH_CS"/>
</dbReference>
<dbReference type="InterPro" id="IPR006139">
    <property type="entry name" value="D-isomer_2_OHA_DH_cat_dom"/>
</dbReference>
<dbReference type="InterPro" id="IPR050418">
    <property type="entry name" value="D-iso_2-hydroxyacid_DH_PdxB"/>
</dbReference>
<proteinExistence type="inferred from homology"/>
<keyword evidence="2 4" id="KW-0560">Oxidoreductase</keyword>
<dbReference type="HOGENOM" id="CLU_019796_1_3_5"/>
<evidence type="ECO:0000313" key="7">
    <source>
        <dbReference type="EMBL" id="ABD88275.1"/>
    </source>
</evidence>
<dbReference type="Gene3D" id="3.40.50.720">
    <property type="entry name" value="NAD(P)-binding Rossmann-like Domain"/>
    <property type="match status" value="2"/>
</dbReference>
<accession>Q214B1</accession>
<feature type="domain" description="D-isomer specific 2-hydroxyacid dehydrogenase NAD-binding" evidence="6">
    <location>
        <begin position="127"/>
        <end position="302"/>
    </location>
</feature>
<dbReference type="KEGG" id="rpc:RPC_2727"/>
<dbReference type="Pfam" id="PF00389">
    <property type="entry name" value="2-Hacid_dh"/>
    <property type="match status" value="1"/>
</dbReference>